<evidence type="ECO:0000256" key="3">
    <source>
        <dbReference type="ARBA" id="ARBA00022467"/>
    </source>
</evidence>
<dbReference type="GO" id="GO:0016020">
    <property type="term" value="C:membrane"/>
    <property type="evidence" value="ECO:0007669"/>
    <property type="project" value="UniProtKB-ARBA"/>
</dbReference>
<keyword evidence="8" id="KW-0206">Cytoskeleton</keyword>
<keyword evidence="12" id="KW-1185">Reference proteome</keyword>
<dbReference type="FunFam" id="2.30.29.30:FF:000024">
    <property type="entry name" value="Spectrin beta chain"/>
    <property type="match status" value="1"/>
</dbReference>
<dbReference type="GO" id="GO:0003779">
    <property type="term" value="F:actin binding"/>
    <property type="evidence" value="ECO:0007669"/>
    <property type="project" value="UniProtKB-KW"/>
</dbReference>
<proteinExistence type="inferred from homology"/>
<dbReference type="CDD" id="cd10571">
    <property type="entry name" value="PH_beta_spectrin"/>
    <property type="match status" value="1"/>
</dbReference>
<dbReference type="PROSITE" id="PS50003">
    <property type="entry name" value="PH_DOMAIN"/>
    <property type="match status" value="1"/>
</dbReference>
<sequence>MVSAFPGECYVFFLTLFKAMEDEITGREPVVEQVKATGQQMVENGHYASDTITSRLSNLDNKWASARDTAAYRKRKLQDSLNVQQFIADYNDIISWMNLAERMAANDDYGYDEDSVHTLLKKHELLEEEIESYAVPIQSLHDQVDETLGDEDKTSPEVVDRCRTVDERYANLKDLAAERRKKLLEALAQFQLNREAYIIDTWITEREQRLDTALRVDRTMDLEECRVIQQRIDNFTTECSGNEERLGKVNELGTQLVDEGHPNADDIQTTTENVTSRWVELQDGLDARKKELNEAIRLQQFYVETTETKTWIQEKKSVLATVQEIETKDLSSVITVQRRLNVIQRDLGALEDKVGELKKEAEELTEKHPEEAETINERIDAVTQTWGDLQSSVEQRDEELKESGELQQFVIDLDDFHRWLRDTQQECAKEDVANSLPEAENMLKAHEDMKNEIDAREPTYENLVNEGPKWVQDESDLQQQSLKEQLDSIESEWKDLHELSDARQKQLLQSLNYQLFTRDAKQADSLLGKQELFLSKDENPATVEAVKDAIKKHEEFSKKLDANDEKVDAVIDFANRLANNNHYASEKILEKAHDIDERRKNNRATAENALARLRDLLELKEFNQDADEMYDWLLERHQAASEEITDLSNIRGKYQRHQAFEAELAASKDKLDQIKETGTNLMSEKPETEPEVQPRLEKLDQTWDEVLELCKNKGKKISAAHKGEEFKTDVQNMTVWVQECETSVITTEKATDIITATKLYHKHKALEKEILTKRQRLEELSNEPDMVDAGMIEPEIVASKKEELEASFDALEGPLGARSKELEDQVQFFQFTRDVDDELEWIREKEPQVKSTNYGSDLFEVQRLQKKHQNLRAEIDIHQAQKDALVKQGEDMIENEHPESEVVRERIDELEQSWDNLKDLSDKYQTQLDVSAQAKQYYYDVSEAEAWMSEQELYMMGDDRGKDEPSAGQLIKKHDTIEAAIADYAESVNELGERARGLTDSGHPESETINVRQSQLEKLYAGLKDLAEERRGKLDETHKLYQLIREVDDLEQWIADREVIARSQDCGQDLEQCEMLIQKFEDFKQDTTNIGNERLAKTNEVCDQLIGTGHSDAATIAQHKDTVNEAWANLLELMNTRIQLLEAAKQLHMYNSHAKEVLGMIQEKESQMPEDLGKDLNSVDRLKRLHETFEADLAPLEKQVNSVQEESAELQGSYAGDKQDEIKETEREVVDAWNHLTGKVRHRTTLLDDSDEYYKFCIAVQDQLGWMNDMQRQILTYDKSRDVPETASLMELHQQRKSEIDAREEGFSSVVLMGKTLLAREHYASEDIQAKLDNLDKVRKKLTLEWERRSEHLQLILEVMQFARDAHQAEGWLLTQEPYLKKDEEKNAENESEVDRLIEKHQNFEKLVNSHEERFKALERLTAFELREARRRQQEEQEREKEELAKKEEEEKRQREVEEQKKKEQEAEAERKRQEEEEARKKKEQAEEEARKRASAIENGEHDEEKQEEFKMAEGNVHTDSRNEGYLIRKHTMDGPHKKASNRRWKQFYVVLRDGSLHFFDDQKDAGRINEALNVLSSKGSKTEVADDYSKRKNVFRLKMENGHEYLFQAKDANDMAQWIQHLRETSNSEGQELPKKEKKRSLFKRKK</sequence>
<feature type="compositionally biased region" description="Basic and acidic residues" evidence="10">
    <location>
        <begin position="1435"/>
        <end position="1492"/>
    </location>
</feature>
<dbReference type="InterPro" id="IPR002017">
    <property type="entry name" value="Spectrin_repeat"/>
</dbReference>
<evidence type="ECO:0000256" key="1">
    <source>
        <dbReference type="ARBA" id="ARBA00004245"/>
    </source>
</evidence>
<keyword evidence="9" id="KW-0175">Coiled coil</keyword>
<comment type="subcellular location">
    <subcellularLocation>
        <location evidence="1">Cytoplasm</location>
        <location evidence="1">Cytoskeleton</location>
    </subcellularLocation>
</comment>
<feature type="coiled-coil region" evidence="9">
    <location>
        <begin position="861"/>
        <end position="927"/>
    </location>
</feature>
<name>A0A6S7IA19_PARCT</name>
<dbReference type="Pfam" id="PF00435">
    <property type="entry name" value="Spectrin"/>
    <property type="match status" value="14"/>
</dbReference>
<dbReference type="GO" id="GO:0005856">
    <property type="term" value="C:cytoskeleton"/>
    <property type="evidence" value="ECO:0007669"/>
    <property type="project" value="UniProtKB-SubCell"/>
</dbReference>
<evidence type="ECO:0000313" key="12">
    <source>
        <dbReference type="Proteomes" id="UP001152795"/>
    </source>
</evidence>
<dbReference type="PRINTS" id="PR00683">
    <property type="entry name" value="SPECTRINPH"/>
</dbReference>
<evidence type="ECO:0000313" key="11">
    <source>
        <dbReference type="EMBL" id="CAB4015524.1"/>
    </source>
</evidence>
<evidence type="ECO:0000256" key="6">
    <source>
        <dbReference type="ARBA" id="ARBA00022737"/>
    </source>
</evidence>
<evidence type="ECO:0000256" key="5">
    <source>
        <dbReference type="ARBA" id="ARBA00022553"/>
    </source>
</evidence>
<keyword evidence="4" id="KW-0963">Cytoplasm</keyword>
<organism evidence="11 12">
    <name type="scientific">Paramuricea clavata</name>
    <name type="common">Red gorgonian</name>
    <name type="synonym">Violescent sea-whip</name>
    <dbReference type="NCBI Taxonomy" id="317549"/>
    <lineage>
        <taxon>Eukaryota</taxon>
        <taxon>Metazoa</taxon>
        <taxon>Cnidaria</taxon>
        <taxon>Anthozoa</taxon>
        <taxon>Octocorallia</taxon>
        <taxon>Malacalcyonacea</taxon>
        <taxon>Plexauridae</taxon>
        <taxon>Paramuricea</taxon>
    </lineage>
</organism>
<dbReference type="Proteomes" id="UP001152795">
    <property type="component" value="Unassembled WGS sequence"/>
</dbReference>
<dbReference type="Gene3D" id="2.30.29.30">
    <property type="entry name" value="Pleckstrin-homology domain (PH domain)/Phosphotyrosine-binding domain (PTB)"/>
    <property type="match status" value="1"/>
</dbReference>
<evidence type="ECO:0000256" key="2">
    <source>
        <dbReference type="ARBA" id="ARBA00006826"/>
    </source>
</evidence>
<comment type="similarity">
    <text evidence="2">Belongs to the spectrin family.</text>
</comment>
<dbReference type="OrthoDB" id="5865767at2759"/>
<dbReference type="InterPro" id="IPR001605">
    <property type="entry name" value="PH_dom-spectrin-type"/>
</dbReference>
<dbReference type="SUPFAM" id="SSF46966">
    <property type="entry name" value="Spectrin repeat"/>
    <property type="match status" value="10"/>
</dbReference>
<dbReference type="CDD" id="cd00176">
    <property type="entry name" value="SPEC"/>
    <property type="match status" value="6"/>
</dbReference>
<dbReference type="InterPro" id="IPR041681">
    <property type="entry name" value="PH_9"/>
</dbReference>
<dbReference type="InterPro" id="IPR011993">
    <property type="entry name" value="PH-like_dom_sf"/>
</dbReference>
<dbReference type="FunFam" id="1.20.58.60:FF:000011">
    <property type="entry name" value="Spectrin beta chain"/>
    <property type="match status" value="1"/>
</dbReference>
<feature type="region of interest" description="Disordered" evidence="10">
    <location>
        <begin position="1626"/>
        <end position="1648"/>
    </location>
</feature>
<dbReference type="EMBL" id="CACRXK020008749">
    <property type="protein sequence ID" value="CAB4015524.1"/>
    <property type="molecule type" value="Genomic_DNA"/>
</dbReference>
<evidence type="ECO:0000256" key="10">
    <source>
        <dbReference type="SAM" id="MobiDB-lite"/>
    </source>
</evidence>
<feature type="coiled-coil region" evidence="9">
    <location>
        <begin position="340"/>
        <end position="367"/>
    </location>
</feature>
<evidence type="ECO:0000256" key="8">
    <source>
        <dbReference type="ARBA" id="ARBA00023212"/>
    </source>
</evidence>
<dbReference type="InterPro" id="IPR018159">
    <property type="entry name" value="Spectrin/alpha-actinin"/>
</dbReference>
<keyword evidence="3" id="KW-0117">Actin capping</keyword>
<dbReference type="SMART" id="SM00233">
    <property type="entry name" value="PH"/>
    <property type="match status" value="1"/>
</dbReference>
<dbReference type="GO" id="GO:0005543">
    <property type="term" value="F:phospholipid binding"/>
    <property type="evidence" value="ECO:0007669"/>
    <property type="project" value="InterPro"/>
</dbReference>
<feature type="region of interest" description="Disordered" evidence="10">
    <location>
        <begin position="1435"/>
        <end position="1513"/>
    </location>
</feature>
<dbReference type="SMART" id="SM00150">
    <property type="entry name" value="SPEC"/>
    <property type="match status" value="14"/>
</dbReference>
<keyword evidence="5" id="KW-0597">Phosphoprotein</keyword>
<keyword evidence="7" id="KW-0009">Actin-binding</keyword>
<protein>
    <submittedName>
        <fullName evidence="11">Spectrin beta chain</fullName>
    </submittedName>
</protein>
<gene>
    <name evidence="11" type="ORF">PACLA_8A028034</name>
</gene>
<keyword evidence="6" id="KW-0677">Repeat</keyword>
<dbReference type="FunFam" id="1.20.58.60:FF:000020">
    <property type="entry name" value="Spectrin alpha chain, non-erythrocytic 1"/>
    <property type="match status" value="1"/>
</dbReference>
<reference evidence="11" key="1">
    <citation type="submission" date="2020-04" db="EMBL/GenBank/DDBJ databases">
        <authorList>
            <person name="Alioto T."/>
            <person name="Alioto T."/>
            <person name="Gomez Garrido J."/>
        </authorList>
    </citation>
    <scope>NUCLEOTIDE SEQUENCE</scope>
    <source>
        <strain evidence="11">A484AB</strain>
    </source>
</reference>
<comment type="caution">
    <text evidence="11">The sequence shown here is derived from an EMBL/GenBank/DDBJ whole genome shotgun (WGS) entry which is preliminary data.</text>
</comment>
<dbReference type="InterPro" id="IPR001849">
    <property type="entry name" value="PH_domain"/>
</dbReference>
<evidence type="ECO:0000256" key="9">
    <source>
        <dbReference type="SAM" id="Coils"/>
    </source>
</evidence>
<dbReference type="Gene3D" id="1.20.58.60">
    <property type="match status" value="9"/>
</dbReference>
<dbReference type="GO" id="GO:0051693">
    <property type="term" value="P:actin filament capping"/>
    <property type="evidence" value="ECO:0007669"/>
    <property type="project" value="UniProtKB-KW"/>
</dbReference>
<evidence type="ECO:0000256" key="4">
    <source>
        <dbReference type="ARBA" id="ARBA00022490"/>
    </source>
</evidence>
<feature type="compositionally biased region" description="Basic residues" evidence="10">
    <location>
        <begin position="1637"/>
        <end position="1648"/>
    </location>
</feature>
<dbReference type="GO" id="GO:0005737">
    <property type="term" value="C:cytoplasm"/>
    <property type="evidence" value="ECO:0007669"/>
    <property type="project" value="UniProtKB-ARBA"/>
</dbReference>
<accession>A0A6S7IA19</accession>
<feature type="compositionally biased region" description="Basic and acidic residues" evidence="10">
    <location>
        <begin position="1499"/>
        <end position="1513"/>
    </location>
</feature>
<evidence type="ECO:0000256" key="7">
    <source>
        <dbReference type="ARBA" id="ARBA00023203"/>
    </source>
</evidence>
<dbReference type="PANTHER" id="PTHR11915">
    <property type="entry name" value="SPECTRIN/FILAMIN RELATED CYTOSKELETAL PROTEIN"/>
    <property type="match status" value="1"/>
</dbReference>
<dbReference type="FunFam" id="1.20.58.60:FF:000019">
    <property type="entry name" value="Spectrin beta chain"/>
    <property type="match status" value="1"/>
</dbReference>
<dbReference type="SUPFAM" id="SSF50729">
    <property type="entry name" value="PH domain-like"/>
    <property type="match status" value="1"/>
</dbReference>
<dbReference type="Pfam" id="PF15410">
    <property type="entry name" value="PH_9"/>
    <property type="match status" value="1"/>
</dbReference>